<proteinExistence type="predicted"/>
<evidence type="ECO:0000256" key="1">
    <source>
        <dbReference type="SAM" id="MobiDB-lite"/>
    </source>
</evidence>
<name>A0A9W8MW27_9AGAR</name>
<dbReference type="EMBL" id="JANKHO010000187">
    <property type="protein sequence ID" value="KAJ3513630.1"/>
    <property type="molecule type" value="Genomic_DNA"/>
</dbReference>
<feature type="region of interest" description="Disordered" evidence="1">
    <location>
        <begin position="1"/>
        <end position="25"/>
    </location>
</feature>
<gene>
    <name evidence="2" type="ORF">NLJ89_g2845</name>
</gene>
<evidence type="ECO:0000313" key="2">
    <source>
        <dbReference type="EMBL" id="KAJ3513630.1"/>
    </source>
</evidence>
<dbReference type="SUPFAM" id="SSF56112">
    <property type="entry name" value="Protein kinase-like (PK-like)"/>
    <property type="match status" value="1"/>
</dbReference>
<organism evidence="2 3">
    <name type="scientific">Agrocybe chaxingu</name>
    <dbReference type="NCBI Taxonomy" id="84603"/>
    <lineage>
        <taxon>Eukaryota</taxon>
        <taxon>Fungi</taxon>
        <taxon>Dikarya</taxon>
        <taxon>Basidiomycota</taxon>
        <taxon>Agaricomycotina</taxon>
        <taxon>Agaricomycetes</taxon>
        <taxon>Agaricomycetidae</taxon>
        <taxon>Agaricales</taxon>
        <taxon>Agaricineae</taxon>
        <taxon>Strophariaceae</taxon>
        <taxon>Agrocybe</taxon>
    </lineage>
</organism>
<comment type="caution">
    <text evidence="2">The sequence shown here is derived from an EMBL/GenBank/DDBJ whole genome shotgun (WGS) entry which is preliminary data.</text>
</comment>
<dbReference type="OrthoDB" id="4062651at2759"/>
<evidence type="ECO:0000313" key="3">
    <source>
        <dbReference type="Proteomes" id="UP001148786"/>
    </source>
</evidence>
<protein>
    <submittedName>
        <fullName evidence="2">Uncharacterized protein</fullName>
    </submittedName>
</protein>
<reference evidence="2" key="1">
    <citation type="submission" date="2022-07" db="EMBL/GenBank/DDBJ databases">
        <title>Genome Sequence of Agrocybe chaxingu.</title>
        <authorList>
            <person name="Buettner E."/>
        </authorList>
    </citation>
    <scope>NUCLEOTIDE SEQUENCE</scope>
    <source>
        <strain evidence="2">MP-N11</strain>
    </source>
</reference>
<dbReference type="Proteomes" id="UP001148786">
    <property type="component" value="Unassembled WGS sequence"/>
</dbReference>
<sequence>MPQQKRPSDDSSTTSGKKQKKSVRDGVLDEVVQEADRTLNLIAIIKQDIERYAGNTREHLAVVACWRLSCVMAKDRGYMWTREVRAMLDMRLPNDDPTFRIYNLQYERFSKIQKANLSYLPAPSDFAQKWSQYQLNPEARLLCLRPPDARGLPLCTLHDIFRRYLLAAQEPLPQASDTAIAAMKSAAQLCASMGRSFSTKSNEGNVAQNTRDLKENARTLEFDDCIRGIVDGFEKWYRLAATSDVHSCVVGGALLVEGILISLCEMTADPGAGGDPYMQIARSYDLAVKVLHDRGAEAFLKQGAPMFLLCVIGPMLLVAGGFHDGDRVIVEPLGDICIMFEDYTNARREKLARVLYALAKGISELKELVVQKSTISSPIFPPFTPRIYTSCMLYRPLGPHNQGHLAFTDKLDFTNCNRLLFTATLTIPSSLPIPVLVKLVSGHYGEEVHLLLAEHDLAPTLHAYSGPEGAPKAYIMEYLQPSSWKTLFDFSALPNASTSAAAIRRSIDRVLDILENSGKVHGDLRSVNIMINVSHAGEAILVNDDPGSCRANIKVVDFDWAGDTGKVCYPPLRNSDIDDITWPGKPGGPIEQGYDRSLVCSWWPRSTFGQVV</sequence>
<accession>A0A9W8MW27</accession>
<keyword evidence="3" id="KW-1185">Reference proteome</keyword>
<dbReference type="AlphaFoldDB" id="A0A9W8MW27"/>
<dbReference type="InterPro" id="IPR011009">
    <property type="entry name" value="Kinase-like_dom_sf"/>
</dbReference>